<sequence>MSQFDKTLSVSLNPEDPASIALALQQYRQHLNDGSAFRLNGSLLFNIEFVNQQQRPLNRDDAGANRPLLEHALDTARRDHRLSFYTEPVLFAAALNFPELLDELKATAEAMVAFSRRRNDSSDLFIDDYNVFGVEALYMLARQYPELSHYLAAFLVPYWNLESFYQPVLLLGKLVEEFGWRRELIHAYLHCDGEQNRRCFFQTTEGDSVNLSLLEHFARHPDDYPWFKTQLLKRLEQTPLLAYANEQPLEQTQPVLEFFYSLGDWPVEADIDDTELWRDRVKQQLILGRRVEDEALSLLAQLSEQSQPLIIVAEAWREDDRHSLWQTGEEQALAEDYDWDQYDNEPDSDYAELFYDLEEPEDYLRIGELEELDAEVGETMLCALAELPKSLGACAYAAYRLSRLNSSHSLSPEANKANEAAALLRWLAQQLPLQFQHHIFYEGGEYQKKRREHRLLKSWLTDIDTEGDVAKMAQIASEILYTSTNGERIALLWSNGNKGFQNGLLALYFLLCAPEPEAPQWQALKTLAQRHWQLWLTLDPLQLIEKIYYCWADYAFYPAIDDEHIEAELRQNLLKLGVSEAQLEAHTLLTAQQVAAYRPADKRFWQSYITRLSRFAEADPEDNSIIGRRLWQQQQQLLQALDSGRELPRLSFFGHLKANFPETPLPQAFFELFDLYLRQSFSKSFTEQQAQSLCRQLKAYLESGEGLEPLTPQATAELQDWVPCRSDDPADAAELSDFVWLLPEAQGRGLALFLAGLGTQSLYWLHRPSVETAYVNHLIAEGGLSMAQRWENQSVGHKRHSDYDTGLAFQSAKENWALGWLDGIGVAPQSTVYFAVSQGHAPAPFLKHLAGEGRLPETSQLLTIDERVRLLKLLAQAGADVEFFSSFLQDESAAVRQLAKDLAQGS</sequence>
<organism evidence="1 2">
    <name type="scientific">Shewanella algae</name>
    <dbReference type="NCBI Taxonomy" id="38313"/>
    <lineage>
        <taxon>Bacteria</taxon>
        <taxon>Pseudomonadati</taxon>
        <taxon>Pseudomonadota</taxon>
        <taxon>Gammaproteobacteria</taxon>
        <taxon>Alteromonadales</taxon>
        <taxon>Shewanellaceae</taxon>
        <taxon>Shewanella</taxon>
    </lineage>
</organism>
<dbReference type="Proteomes" id="UP000254069">
    <property type="component" value="Unassembled WGS sequence"/>
</dbReference>
<dbReference type="RefSeq" id="WP_115389750.1">
    <property type="nucleotide sequence ID" value="NZ_JADZHC010000081.1"/>
</dbReference>
<name>A0A380A6P1_9GAMM</name>
<keyword evidence="2" id="KW-1185">Reference proteome</keyword>
<evidence type="ECO:0000313" key="1">
    <source>
        <dbReference type="EMBL" id="SUI75422.1"/>
    </source>
</evidence>
<accession>A0A380A6P1</accession>
<dbReference type="AlphaFoldDB" id="A0A380A6P1"/>
<reference evidence="1 2" key="1">
    <citation type="submission" date="2018-06" db="EMBL/GenBank/DDBJ databases">
        <authorList>
            <consortium name="Pathogen Informatics"/>
            <person name="Doyle S."/>
        </authorList>
    </citation>
    <scope>NUCLEOTIDE SEQUENCE [LARGE SCALE GENOMIC DNA]</scope>
    <source>
        <strain evidence="1 2">NCTC10738</strain>
    </source>
</reference>
<dbReference type="EMBL" id="UGYO01000001">
    <property type="protein sequence ID" value="SUI75422.1"/>
    <property type="molecule type" value="Genomic_DNA"/>
</dbReference>
<evidence type="ECO:0000313" key="2">
    <source>
        <dbReference type="Proteomes" id="UP000254069"/>
    </source>
</evidence>
<gene>
    <name evidence="1" type="ORF">NCTC10738_02346</name>
</gene>
<proteinExistence type="predicted"/>
<protein>
    <submittedName>
        <fullName evidence="1">Uncharacterized protein</fullName>
    </submittedName>
</protein>